<keyword evidence="2" id="KW-1185">Reference proteome</keyword>
<accession>A0A7H0GY44</accession>
<dbReference type="EMBL" id="CP060784">
    <property type="protein sequence ID" value="QNP53210.1"/>
    <property type="molecule type" value="Genomic_DNA"/>
</dbReference>
<dbReference type="KEGG" id="hqi:H9L05_06130"/>
<dbReference type="Pfam" id="PF20159">
    <property type="entry name" value="YidB"/>
    <property type="match status" value="1"/>
</dbReference>
<protein>
    <submittedName>
        <fullName evidence="1">Uncharacterized protein</fullName>
    </submittedName>
</protein>
<proteinExistence type="predicted"/>
<dbReference type="RefSeq" id="WP_187733433.1">
    <property type="nucleotide sequence ID" value="NZ_BMFN01000001.1"/>
</dbReference>
<dbReference type="InterPro" id="IPR045372">
    <property type="entry name" value="YidB"/>
</dbReference>
<evidence type="ECO:0000313" key="1">
    <source>
        <dbReference type="EMBL" id="QNP53210.1"/>
    </source>
</evidence>
<dbReference type="Proteomes" id="UP000516093">
    <property type="component" value="Chromosome"/>
</dbReference>
<name>A0A7H0GY44_9BACT</name>
<organism evidence="1 2">
    <name type="scientific">Hymenobacter qilianensis</name>
    <dbReference type="NCBI Taxonomy" id="1385715"/>
    <lineage>
        <taxon>Bacteria</taxon>
        <taxon>Pseudomonadati</taxon>
        <taxon>Bacteroidota</taxon>
        <taxon>Cytophagia</taxon>
        <taxon>Cytophagales</taxon>
        <taxon>Hymenobacteraceae</taxon>
        <taxon>Hymenobacter</taxon>
    </lineage>
</organism>
<dbReference type="AlphaFoldDB" id="A0A7H0GY44"/>
<reference evidence="1 2" key="1">
    <citation type="submission" date="2020-08" db="EMBL/GenBank/DDBJ databases">
        <title>Genome sequence of Hymenobacter qilianensis JCM 19763T.</title>
        <authorList>
            <person name="Hyun D.-W."/>
            <person name="Bae J.-W."/>
        </authorList>
    </citation>
    <scope>NUCLEOTIDE SEQUENCE [LARGE SCALE GENOMIC DNA]</scope>
    <source>
        <strain evidence="1 2">JCM 19763</strain>
    </source>
</reference>
<evidence type="ECO:0000313" key="2">
    <source>
        <dbReference type="Proteomes" id="UP000516093"/>
    </source>
</evidence>
<gene>
    <name evidence="1" type="ORF">H9L05_06130</name>
</gene>
<sequence>MAKLQNTHEQSCAYCHQDFVPMKRGTQRFCSASCRTTHCKKKKAGTLGRVTKLKGPRGGMQRGSFAETALASATGALAANTLTQTAEYFAVTKGLVKQVEELTRMVIQLSKTQFNTFNLVGKGQVAILKQMGLSREEAFERLGIPLPAPVAQLTPEKQLPAPTAFDMTAFEAALAKALSPEELTKPAFEKAMNTPQADAGLLSLEKEII</sequence>